<gene>
    <name evidence="3" type="ORF">BN4615_P1000</name>
</gene>
<feature type="region of interest" description="Disordered" evidence="1">
    <location>
        <begin position="429"/>
        <end position="682"/>
    </location>
</feature>
<reference evidence="3" key="1">
    <citation type="submission" date="2016-04" db="EMBL/GenBank/DDBJ databases">
        <authorList>
            <person name="Evans L.H."/>
            <person name="Alamgir A."/>
            <person name="Owens N."/>
            <person name="Weber N.D."/>
            <person name="Virtaneva K."/>
            <person name="Barbian K."/>
            <person name="Babar A."/>
            <person name="Rosenke K."/>
        </authorList>
    </citation>
    <scope>NUCLEOTIDE SEQUENCE</scope>
    <source>
        <strain evidence="3">Nono1</strain>
    </source>
</reference>
<feature type="region of interest" description="Disordered" evidence="1">
    <location>
        <begin position="256"/>
        <end position="367"/>
    </location>
</feature>
<organism evidence="3">
    <name type="scientific">Nonomuraea gerenzanensis</name>
    <dbReference type="NCBI Taxonomy" id="93944"/>
    <lineage>
        <taxon>Bacteria</taxon>
        <taxon>Bacillati</taxon>
        <taxon>Actinomycetota</taxon>
        <taxon>Actinomycetes</taxon>
        <taxon>Streptosporangiales</taxon>
        <taxon>Streptosporangiaceae</taxon>
        <taxon>Nonomuraea</taxon>
    </lineage>
</organism>
<feature type="compositionally biased region" description="Basic and acidic residues" evidence="1">
    <location>
        <begin position="745"/>
        <end position="756"/>
    </location>
</feature>
<feature type="compositionally biased region" description="Low complexity" evidence="1">
    <location>
        <begin position="443"/>
        <end position="456"/>
    </location>
</feature>
<name>A0A1M4DY40_9ACTN</name>
<keyword evidence="2" id="KW-0732">Signal</keyword>
<feature type="region of interest" description="Disordered" evidence="1">
    <location>
        <begin position="39"/>
        <end position="71"/>
    </location>
</feature>
<feature type="compositionally biased region" description="Low complexity" evidence="1">
    <location>
        <begin position="558"/>
        <end position="580"/>
    </location>
</feature>
<evidence type="ECO:0000256" key="1">
    <source>
        <dbReference type="SAM" id="MobiDB-lite"/>
    </source>
</evidence>
<feature type="signal peptide" evidence="2">
    <location>
        <begin position="1"/>
        <end position="26"/>
    </location>
</feature>
<protein>
    <submittedName>
        <fullName evidence="3">Uncharacterized protein</fullName>
    </submittedName>
</protein>
<dbReference type="AlphaFoldDB" id="A0A1M4DY40"/>
<feature type="compositionally biased region" description="Basic and acidic residues" evidence="1">
    <location>
        <begin position="345"/>
        <end position="355"/>
    </location>
</feature>
<feature type="region of interest" description="Disordered" evidence="1">
    <location>
        <begin position="711"/>
        <end position="769"/>
    </location>
</feature>
<feature type="compositionally biased region" description="Basic and acidic residues" evidence="1">
    <location>
        <begin position="583"/>
        <end position="595"/>
    </location>
</feature>
<dbReference type="EMBL" id="LT559118">
    <property type="protein sequence ID" value="SBO91486.1"/>
    <property type="molecule type" value="Genomic_DNA"/>
</dbReference>
<evidence type="ECO:0000256" key="2">
    <source>
        <dbReference type="SAM" id="SignalP"/>
    </source>
</evidence>
<feature type="compositionally biased region" description="Low complexity" evidence="1">
    <location>
        <begin position="295"/>
        <end position="304"/>
    </location>
</feature>
<proteinExistence type="predicted"/>
<accession>A0A1M4DY40</accession>
<evidence type="ECO:0000313" key="3">
    <source>
        <dbReference type="EMBL" id="SBO91486.1"/>
    </source>
</evidence>
<feature type="chain" id="PRO_5012047465" evidence="2">
    <location>
        <begin position="27"/>
        <end position="769"/>
    </location>
</feature>
<sequence>MAVVGRVVAAGMIVAGSIALGGTAQASAVAEQTDSVAHNADSVAQKPGSVAQRAGSVAEHGASSGQITSPSDGAVISGSSVTVSARTGLMQLRMGLYVDGPSTPSQKIASGGANQTLSGTFDAGSAPNGTFTVTLKGEITGNRYATSTFKLRRPAEVPGGVNASRQGTGKVLVTWSRGSEPDLQSYEVSNTQSGVVGRLSADSACAGSSCKAVLAVPSKAVGQRVGFSVKAFRGDGDGGSVGSGDSAAAYVTFPAPPAAQPTKKAADSAQTPKNRDAQGVDPLPTLPAKKPQAVPSAKPTTKPTSRPRKPTTTKLPDIPDTDPSGNLPLPTADEQGQNDGLVPADAKDGADEAPVRSDAVQAQSSESSIGNIGQYGLYVAGGILLLLIGAHAGAWARRRALAAGTGGGGPAPTVSADTGTHSAAVAQVPSTHAGPQVRQEDGSTSPATAAATRRPAVILAVAKTRVPEQPSRPSQAPGTGIERPLGVRDQQLSREVGSSPDGRSRRPGEGGLGLPPRVAADEESSSRGGVAGEESSPRCAARGQESSPRCAARGQESPPHAAAGVPPYGAGVPPYGAAPGRQELPEFGRAPELDRAGGQVSAPGRVRGETPAPGRVREEMPAPGRVRGEMPAPGQGREVASASGRVHGEVAGGTLQDCGAAGDELGGARGRQEERKGQQGPLHIALPSSAVTDVPEPAVPTVVPAVRLEERWDDYLPPSPRSMEDSGFWERPQPGADDFWAADQEGERSGNGKGDEWIYSGRRHRGGES</sequence>